<protein>
    <recommendedName>
        <fullName evidence="7">Lambda-crystallin</fullName>
    </recommendedName>
</protein>
<proteinExistence type="inferred from homology"/>
<dbReference type="PANTHER" id="PTHR48075:SF1">
    <property type="entry name" value="LAMBDA-CRYSTALLIN HOMOLOG"/>
    <property type="match status" value="1"/>
</dbReference>
<evidence type="ECO:0008006" key="7">
    <source>
        <dbReference type="Google" id="ProtNLM"/>
    </source>
</evidence>
<comment type="similarity">
    <text evidence="1">Belongs to the 3-hydroxyacyl-CoA dehydrogenase family.</text>
</comment>
<dbReference type="InterPro" id="IPR008927">
    <property type="entry name" value="6-PGluconate_DH-like_C_sf"/>
</dbReference>
<evidence type="ECO:0000313" key="6">
    <source>
        <dbReference type="Proteomes" id="UP001217089"/>
    </source>
</evidence>
<evidence type="ECO:0000313" key="5">
    <source>
        <dbReference type="EMBL" id="KAJ8315253.1"/>
    </source>
</evidence>
<evidence type="ECO:0000256" key="2">
    <source>
        <dbReference type="ARBA" id="ARBA00023002"/>
    </source>
</evidence>
<accession>A0ABQ9FHS1</accession>
<gene>
    <name evidence="5" type="ORF">KUTeg_007403</name>
</gene>
<keyword evidence="2" id="KW-0560">Oxidoreductase</keyword>
<evidence type="ECO:0000259" key="4">
    <source>
        <dbReference type="Pfam" id="PF02737"/>
    </source>
</evidence>
<dbReference type="Gene3D" id="1.10.1040.10">
    <property type="entry name" value="N-(1-d-carboxylethyl)-l-norvaline Dehydrogenase, domain 2"/>
    <property type="match status" value="1"/>
</dbReference>
<evidence type="ECO:0000256" key="1">
    <source>
        <dbReference type="ARBA" id="ARBA00009463"/>
    </source>
</evidence>
<dbReference type="Gene3D" id="3.40.50.720">
    <property type="entry name" value="NAD(P)-binding Rossmann-like Domain"/>
    <property type="match status" value="1"/>
</dbReference>
<dbReference type="Proteomes" id="UP001217089">
    <property type="component" value="Unassembled WGS sequence"/>
</dbReference>
<dbReference type="InterPro" id="IPR006176">
    <property type="entry name" value="3-OHacyl-CoA_DH_NAD-bd"/>
</dbReference>
<comment type="caution">
    <text evidence="5">The sequence shown here is derived from an EMBL/GenBank/DDBJ whole genome shotgun (WGS) entry which is preliminary data.</text>
</comment>
<dbReference type="InterPro" id="IPR013328">
    <property type="entry name" value="6PGD_dom2"/>
</dbReference>
<organism evidence="5 6">
    <name type="scientific">Tegillarca granosa</name>
    <name type="common">Malaysian cockle</name>
    <name type="synonym">Anadara granosa</name>
    <dbReference type="NCBI Taxonomy" id="220873"/>
    <lineage>
        <taxon>Eukaryota</taxon>
        <taxon>Metazoa</taxon>
        <taxon>Spiralia</taxon>
        <taxon>Lophotrochozoa</taxon>
        <taxon>Mollusca</taxon>
        <taxon>Bivalvia</taxon>
        <taxon>Autobranchia</taxon>
        <taxon>Pteriomorphia</taxon>
        <taxon>Arcoida</taxon>
        <taxon>Arcoidea</taxon>
        <taxon>Arcidae</taxon>
        <taxon>Tegillarca</taxon>
    </lineage>
</organism>
<feature type="domain" description="3-hydroxyacyl-CoA dehydrogenase NAD binding" evidence="4">
    <location>
        <begin position="45"/>
        <end position="224"/>
    </location>
</feature>
<dbReference type="SUPFAM" id="SSF51735">
    <property type="entry name" value="NAD(P)-binding Rossmann-fold domains"/>
    <property type="match status" value="1"/>
</dbReference>
<dbReference type="Pfam" id="PF02737">
    <property type="entry name" value="3HCDH_N"/>
    <property type="match status" value="1"/>
</dbReference>
<dbReference type="Pfam" id="PF00725">
    <property type="entry name" value="3HCDH"/>
    <property type="match status" value="1"/>
</dbReference>
<dbReference type="SUPFAM" id="SSF48179">
    <property type="entry name" value="6-phosphogluconate dehydrogenase C-terminal domain-like"/>
    <property type="match status" value="1"/>
</dbReference>
<keyword evidence="6" id="KW-1185">Reference proteome</keyword>
<sequence>MSSSSKQGKIAIVGSHELIRKLCCAPINRYRNITLSRLVYRSADVICIFSGLIGQSWSMIFASVGYHVTIYDVDPGQLVRAQKNIKETVQAYKEKGYLRGKVSADEQITLVSATSSLKECIEGVIYIQECVPENLELKKKVLGEIDEIVGEEVIIASSTSCLTPSSMTEHFKHRHNMVVAHPINPPYFVPLVEIVPAPWTSQDTLKKTRELMEEIGQSPVTLRRECPGFAVNRIQYAAINECWNMYKSGLLSAADIDKVMTDGLGMRYAFIGVLETMHLNADGIVDYCKRYAEGAYNVQKATSIPPPILYDVQTAEEIQNEFTSSIPVDKVADRRKWRDGRLAAISKLKRDLAQKE</sequence>
<dbReference type="EMBL" id="JARBDR010000337">
    <property type="protein sequence ID" value="KAJ8315253.1"/>
    <property type="molecule type" value="Genomic_DNA"/>
</dbReference>
<evidence type="ECO:0000259" key="3">
    <source>
        <dbReference type="Pfam" id="PF00725"/>
    </source>
</evidence>
<dbReference type="InterPro" id="IPR006108">
    <property type="entry name" value="3HC_DH_C"/>
</dbReference>
<name>A0ABQ9FHS1_TEGGR</name>
<reference evidence="5 6" key="1">
    <citation type="submission" date="2022-12" db="EMBL/GenBank/DDBJ databases">
        <title>Chromosome-level genome of Tegillarca granosa.</title>
        <authorList>
            <person name="Kim J."/>
        </authorList>
    </citation>
    <scope>NUCLEOTIDE SEQUENCE [LARGE SCALE GENOMIC DNA]</scope>
    <source>
        <strain evidence="5">Teg-2019</strain>
        <tissue evidence="5">Adductor muscle</tissue>
    </source>
</reference>
<dbReference type="InterPro" id="IPR036291">
    <property type="entry name" value="NAD(P)-bd_dom_sf"/>
</dbReference>
<feature type="domain" description="3-hydroxyacyl-CoA dehydrogenase C-terminal" evidence="3">
    <location>
        <begin position="228"/>
        <end position="294"/>
    </location>
</feature>
<dbReference type="PANTHER" id="PTHR48075">
    <property type="entry name" value="3-HYDROXYACYL-COA DEHYDROGENASE FAMILY PROTEIN"/>
    <property type="match status" value="1"/>
</dbReference>